<dbReference type="PANTHER" id="PTHR15288:SF0">
    <property type="entry name" value="UDENN DOMAIN-CONTAINING PROTEIN"/>
    <property type="match status" value="1"/>
</dbReference>
<organism evidence="2 3">
    <name type="scientific">Pristionchus entomophagus</name>
    <dbReference type="NCBI Taxonomy" id="358040"/>
    <lineage>
        <taxon>Eukaryota</taxon>
        <taxon>Metazoa</taxon>
        <taxon>Ecdysozoa</taxon>
        <taxon>Nematoda</taxon>
        <taxon>Chromadorea</taxon>
        <taxon>Rhabditida</taxon>
        <taxon>Rhabditina</taxon>
        <taxon>Diplogasteromorpha</taxon>
        <taxon>Diplogasteroidea</taxon>
        <taxon>Neodiplogasteridae</taxon>
        <taxon>Pristionchus</taxon>
    </lineage>
</organism>
<dbReference type="InterPro" id="IPR051942">
    <property type="entry name" value="DENN_domain_containing_2"/>
</dbReference>
<dbReference type="Gene3D" id="3.30.450.200">
    <property type="match status" value="1"/>
</dbReference>
<accession>A0AAV5UI14</accession>
<evidence type="ECO:0000259" key="1">
    <source>
        <dbReference type="PROSITE" id="PS50211"/>
    </source>
</evidence>
<dbReference type="Gene3D" id="3.40.50.11500">
    <property type="match status" value="1"/>
</dbReference>
<keyword evidence="3" id="KW-1185">Reference proteome</keyword>
<protein>
    <recommendedName>
        <fullName evidence="1">UDENN domain-containing protein</fullName>
    </recommendedName>
</protein>
<gene>
    <name evidence="2" type="ORF">PENTCL1PPCAC_28270</name>
</gene>
<dbReference type="InterPro" id="IPR043153">
    <property type="entry name" value="DENN_C"/>
</dbReference>
<dbReference type="EMBL" id="BTSX01000006">
    <property type="protein sequence ID" value="GMT06096.1"/>
    <property type="molecule type" value="Genomic_DNA"/>
</dbReference>
<sequence>CAAGPLRSALDSGMSARTSALFQQRREFFERVHQPSPIFLPIPCTRPGHSSRMSRFEFALAMDTKRGASVPASPNPPVKPRRTFTHDILMAEKAAEERARKQKEELVNGKGKENNIADWRREDQAGSLTQNVPEGGHFGISASKMISRYEQLASVSDPSSSKKFVRRPDKLNDGEEKIVKLSPINGNYCTILDRGSVSPLTPCQSPILLKSVEDETEGPYFQFRIRRRKCIREKDAPAGSKRAEGEQERIRRKKRAVVIRKHTLEQIKKQNEELLTATKPMLFETGLIISIERIASGNGSIKQQPKITFIYGQYQDNSPNSSASNIPYILYPDAPHATPLRRGKVLEPCDNSFFVALTDETGVRTFAYCIKFEPATSENEPFYFPSVFALITRIRDPSFYFELARRALHYTDDTNKLKSFLKVVHDKEHPRRGGMLIVEQRDENGVIERRSEICTFGCEPKMRMGWSVDDLVRQLTPEWTTCIIAAVLAEQRVLITGSSVHEVTRAVQAIDALLRPLEWPFCLIPCIPDNIVDYTGNPSPYLIGILRHNLDKIQDLVVEESPGTYDCEKNQSDFALFDIDRGLINPIPLTFKNHRHFDEPEMNFRSTDEKERETHLRMKNCVNYCKRVGMPRKVAKGLVQLLYKGLDKEKSAFDVETCTEAMLCWYASIFGHYKSAGVTAQWDKSTKATLLDKQQQPSRRDYLECLVESTMFNLWIERRQKVGDRFVCPTEELQVIDAIFEQISETQNYKRKKPVKHAFGKLFGSSKRN</sequence>
<evidence type="ECO:0000313" key="2">
    <source>
        <dbReference type="EMBL" id="GMT06096.1"/>
    </source>
</evidence>
<feature type="domain" description="UDENN" evidence="1">
    <location>
        <begin position="286"/>
        <end position="728"/>
    </location>
</feature>
<proteinExistence type="predicted"/>
<name>A0AAV5UI14_9BILA</name>
<dbReference type="InterPro" id="IPR001194">
    <property type="entry name" value="cDENN_dom"/>
</dbReference>
<dbReference type="Proteomes" id="UP001432027">
    <property type="component" value="Unassembled WGS sequence"/>
</dbReference>
<dbReference type="PROSITE" id="PS50211">
    <property type="entry name" value="DENN"/>
    <property type="match status" value="1"/>
</dbReference>
<evidence type="ECO:0000313" key="3">
    <source>
        <dbReference type="Proteomes" id="UP001432027"/>
    </source>
</evidence>
<dbReference type="InterPro" id="IPR037516">
    <property type="entry name" value="Tripartite_DENN"/>
</dbReference>
<comment type="caution">
    <text evidence="2">The sequence shown here is derived from an EMBL/GenBank/DDBJ whole genome shotgun (WGS) entry which is preliminary data.</text>
</comment>
<dbReference type="PANTHER" id="PTHR15288">
    <property type="entry name" value="DENN DOMAIN-CONTAINING PROTEIN 2"/>
    <property type="match status" value="1"/>
</dbReference>
<dbReference type="Pfam" id="PF02141">
    <property type="entry name" value="DENN"/>
    <property type="match status" value="1"/>
</dbReference>
<feature type="non-terminal residue" evidence="2">
    <location>
        <position position="1"/>
    </location>
</feature>
<dbReference type="AlphaFoldDB" id="A0AAV5UI14"/>
<reference evidence="2" key="1">
    <citation type="submission" date="2023-10" db="EMBL/GenBank/DDBJ databases">
        <title>Genome assembly of Pristionchus species.</title>
        <authorList>
            <person name="Yoshida K."/>
            <person name="Sommer R.J."/>
        </authorList>
    </citation>
    <scope>NUCLEOTIDE SEQUENCE</scope>
    <source>
        <strain evidence="2">RS0144</strain>
    </source>
</reference>
<dbReference type="SMART" id="SM00799">
    <property type="entry name" value="DENN"/>
    <property type="match status" value="1"/>
</dbReference>